<dbReference type="RefSeq" id="WP_106268010.1">
    <property type="nucleotide sequence ID" value="NZ_PVTQ01000019.1"/>
</dbReference>
<comment type="caution">
    <text evidence="3">The sequence shown here is derived from an EMBL/GenBank/DDBJ whole genome shotgun (WGS) entry which is preliminary data.</text>
</comment>
<feature type="domain" description="Alpha/beta hydrolase fold-3" evidence="2">
    <location>
        <begin position="76"/>
        <end position="267"/>
    </location>
</feature>
<dbReference type="SUPFAM" id="SSF53474">
    <property type="entry name" value="alpha/beta-Hydrolases"/>
    <property type="match status" value="1"/>
</dbReference>
<organism evidence="3 4">
    <name type="scientific">Donghicola tyrosinivorans</name>
    <dbReference type="NCBI Taxonomy" id="1652492"/>
    <lineage>
        <taxon>Bacteria</taxon>
        <taxon>Pseudomonadati</taxon>
        <taxon>Pseudomonadota</taxon>
        <taxon>Alphaproteobacteria</taxon>
        <taxon>Rhodobacterales</taxon>
        <taxon>Roseobacteraceae</taxon>
        <taxon>Donghicola</taxon>
    </lineage>
</organism>
<dbReference type="Proteomes" id="UP000238392">
    <property type="component" value="Unassembled WGS sequence"/>
</dbReference>
<dbReference type="AlphaFoldDB" id="A0A2T0WE23"/>
<gene>
    <name evidence="3" type="ORF">CLV74_11939</name>
</gene>
<dbReference type="GO" id="GO:0016787">
    <property type="term" value="F:hydrolase activity"/>
    <property type="evidence" value="ECO:0007669"/>
    <property type="project" value="UniProtKB-KW"/>
</dbReference>
<sequence length="293" mass="31303">MNYAEYLSEEVQDFIAKTEEFYPRGLDLSDWDIVRAVYDRMCAHFSGLRPDGLPVEDRLIAEVPTRIYGAQSAVTILFAHAGGFVLGGLDSHDDLCADIAVGTGCQVVAVDYRLAPENRHPAAYEDLSHVAEVLCPQGPVILCGDSAGGTLCAALAGTRADLGFRGQVLLYPLLGYAAEGGSFDLHAHAPMLTTAELKDYAAARGSAPDDPSAVPALGDLANLPPTHLFPAECDPLCDDAVRYHEAALAAGADSRLTVQMGMVHGWQRARGHGPKMRACFAQILQAIRELADQ</sequence>
<accession>A0A2T0WE23</accession>
<evidence type="ECO:0000313" key="4">
    <source>
        <dbReference type="Proteomes" id="UP000238392"/>
    </source>
</evidence>
<dbReference type="Pfam" id="PF07859">
    <property type="entry name" value="Abhydrolase_3"/>
    <property type="match status" value="1"/>
</dbReference>
<dbReference type="EMBL" id="PVTQ01000019">
    <property type="protein sequence ID" value="PRY84942.1"/>
    <property type="molecule type" value="Genomic_DNA"/>
</dbReference>
<reference evidence="3 4" key="1">
    <citation type="submission" date="2018-03" db="EMBL/GenBank/DDBJ databases">
        <title>Genomic Encyclopedia of Archaeal and Bacterial Type Strains, Phase II (KMG-II): from individual species to whole genera.</title>
        <authorList>
            <person name="Goeker M."/>
        </authorList>
    </citation>
    <scope>NUCLEOTIDE SEQUENCE [LARGE SCALE GENOMIC DNA]</scope>
    <source>
        <strain evidence="3 4">DSM 100212</strain>
    </source>
</reference>
<dbReference type="PANTHER" id="PTHR48081:SF8">
    <property type="entry name" value="ALPHA_BETA HYDROLASE FOLD-3 DOMAIN-CONTAINING PROTEIN-RELATED"/>
    <property type="match status" value="1"/>
</dbReference>
<keyword evidence="4" id="KW-1185">Reference proteome</keyword>
<evidence type="ECO:0000313" key="3">
    <source>
        <dbReference type="EMBL" id="PRY84942.1"/>
    </source>
</evidence>
<keyword evidence="1" id="KW-0378">Hydrolase</keyword>
<evidence type="ECO:0000256" key="1">
    <source>
        <dbReference type="ARBA" id="ARBA00022801"/>
    </source>
</evidence>
<proteinExistence type="predicted"/>
<dbReference type="OrthoDB" id="9806180at2"/>
<dbReference type="Gene3D" id="3.40.50.1820">
    <property type="entry name" value="alpha/beta hydrolase"/>
    <property type="match status" value="1"/>
</dbReference>
<dbReference type="InterPro" id="IPR029058">
    <property type="entry name" value="AB_hydrolase_fold"/>
</dbReference>
<evidence type="ECO:0000259" key="2">
    <source>
        <dbReference type="Pfam" id="PF07859"/>
    </source>
</evidence>
<protein>
    <submittedName>
        <fullName evidence="3">Acetyl esterase</fullName>
    </submittedName>
</protein>
<dbReference type="InterPro" id="IPR050300">
    <property type="entry name" value="GDXG_lipolytic_enzyme"/>
</dbReference>
<name>A0A2T0WE23_9RHOB</name>
<dbReference type="PANTHER" id="PTHR48081">
    <property type="entry name" value="AB HYDROLASE SUPERFAMILY PROTEIN C4A8.06C"/>
    <property type="match status" value="1"/>
</dbReference>
<dbReference type="InterPro" id="IPR013094">
    <property type="entry name" value="AB_hydrolase_3"/>
</dbReference>